<keyword evidence="8" id="KW-1185">Reference proteome</keyword>
<evidence type="ECO:0000256" key="3">
    <source>
        <dbReference type="ARBA" id="ARBA00022801"/>
    </source>
</evidence>
<dbReference type="Proteomes" id="UP001597568">
    <property type="component" value="Unassembled WGS sequence"/>
</dbReference>
<dbReference type="InterPro" id="IPR035437">
    <property type="entry name" value="SNase_OB-fold_sf"/>
</dbReference>
<feature type="compositionally biased region" description="Low complexity" evidence="4">
    <location>
        <begin position="284"/>
        <end position="293"/>
    </location>
</feature>
<dbReference type="RefSeq" id="WP_380146877.1">
    <property type="nucleotide sequence ID" value="NZ_JBHUOR010000019.1"/>
</dbReference>
<dbReference type="PANTHER" id="PTHR12302:SF3">
    <property type="entry name" value="SERINE_THREONINE-PROTEIN KINASE 31"/>
    <property type="match status" value="1"/>
</dbReference>
<evidence type="ECO:0000313" key="8">
    <source>
        <dbReference type="Proteomes" id="UP001597568"/>
    </source>
</evidence>
<feature type="transmembrane region" description="Helical" evidence="5">
    <location>
        <begin position="61"/>
        <end position="79"/>
    </location>
</feature>
<dbReference type="Pfam" id="PF05901">
    <property type="entry name" value="Excalibur"/>
    <property type="match status" value="1"/>
</dbReference>
<dbReference type="SUPFAM" id="SSF50199">
    <property type="entry name" value="Staphylococcal nuclease"/>
    <property type="match status" value="1"/>
</dbReference>
<dbReference type="InterPro" id="IPR008613">
    <property type="entry name" value="Excalibur_Ca-bd_domain"/>
</dbReference>
<feature type="region of interest" description="Disordered" evidence="4">
    <location>
        <begin position="263"/>
        <end position="343"/>
    </location>
</feature>
<evidence type="ECO:0000256" key="5">
    <source>
        <dbReference type="SAM" id="Phobius"/>
    </source>
</evidence>
<evidence type="ECO:0000256" key="1">
    <source>
        <dbReference type="ARBA" id="ARBA00022722"/>
    </source>
</evidence>
<keyword evidence="1" id="KW-0540">Nuclease</keyword>
<proteinExistence type="predicted"/>
<feature type="domain" description="TNase-like" evidence="6">
    <location>
        <begin position="118"/>
        <end position="250"/>
    </location>
</feature>
<feature type="transmembrane region" description="Helical" evidence="5">
    <location>
        <begin position="12"/>
        <end position="41"/>
    </location>
</feature>
<comment type="caution">
    <text evidence="7">The sequence shown here is derived from an EMBL/GenBank/DDBJ whole genome shotgun (WGS) entry which is preliminary data.</text>
</comment>
<keyword evidence="5" id="KW-0812">Transmembrane</keyword>
<name>A0ABW5XXA1_9BACL</name>
<protein>
    <submittedName>
        <fullName evidence="7">Thermonuclease family protein</fullName>
    </submittedName>
</protein>
<dbReference type="PANTHER" id="PTHR12302">
    <property type="entry name" value="EBNA2 BINDING PROTEIN P100"/>
    <property type="match status" value="1"/>
</dbReference>
<dbReference type="Gene3D" id="2.40.50.90">
    <property type="match status" value="1"/>
</dbReference>
<accession>A0ABW5XXA1</accession>
<keyword evidence="3" id="KW-0378">Hydrolase</keyword>
<keyword evidence="5" id="KW-0472">Membrane</keyword>
<keyword evidence="5" id="KW-1133">Transmembrane helix</keyword>
<gene>
    <name evidence="7" type="ORF">ACFSY7_03595</name>
</gene>
<sequence length="343" mass="39045">MKNLKTKEIIILVLILFFLLFLISKFFGFFVFILGIILFAIGYRSYKQNVRKNKKKTTSKILIATGIIIALGGCGNMIGSNEENTQSTSKQVKTENVQADDEEAKTLTPVMPERKKEEKRNVKLLKVVDGDTIKVLYNGKEETLHYLLIDTPNTRNSCTQPYAKDATERNEELVLGKTLQIKFEQDHKKRDADGALIAYVFADDILVQKKLLDEGYALLTAVDNVSYEYLDLFTKAQQNAQKQKLNIWSKENYVQNNTFKKCKPVKKEQTKQEQTSSDDDDHNNSNTQQTQNTPAQEPAPAQPIYFSNCTELRATYPNGVPSDHAAYQPKMDRDKDGTACEQY</sequence>
<evidence type="ECO:0000256" key="4">
    <source>
        <dbReference type="SAM" id="MobiDB-lite"/>
    </source>
</evidence>
<dbReference type="PROSITE" id="PS50830">
    <property type="entry name" value="TNASE_3"/>
    <property type="match status" value="1"/>
</dbReference>
<organism evidence="7 8">
    <name type="scientific">Kurthia populi</name>
    <dbReference type="NCBI Taxonomy" id="1562132"/>
    <lineage>
        <taxon>Bacteria</taxon>
        <taxon>Bacillati</taxon>
        <taxon>Bacillota</taxon>
        <taxon>Bacilli</taxon>
        <taxon>Bacillales</taxon>
        <taxon>Caryophanaceae</taxon>
        <taxon>Kurthia</taxon>
    </lineage>
</organism>
<dbReference type="SMART" id="SM00318">
    <property type="entry name" value="SNc"/>
    <property type="match status" value="1"/>
</dbReference>
<reference evidence="8" key="1">
    <citation type="journal article" date="2019" name="Int. J. Syst. Evol. Microbiol.">
        <title>The Global Catalogue of Microorganisms (GCM) 10K type strain sequencing project: providing services to taxonomists for standard genome sequencing and annotation.</title>
        <authorList>
            <consortium name="The Broad Institute Genomics Platform"/>
            <consortium name="The Broad Institute Genome Sequencing Center for Infectious Disease"/>
            <person name="Wu L."/>
            <person name="Ma J."/>
        </authorList>
    </citation>
    <scope>NUCLEOTIDE SEQUENCE [LARGE SCALE GENOMIC DNA]</scope>
    <source>
        <strain evidence="8">KCTC 33522</strain>
    </source>
</reference>
<dbReference type="Pfam" id="PF00565">
    <property type="entry name" value="SNase"/>
    <property type="match status" value="1"/>
</dbReference>
<dbReference type="InterPro" id="IPR016071">
    <property type="entry name" value="Staphylococal_nuclease_OB-fold"/>
</dbReference>
<dbReference type="SMART" id="SM00894">
    <property type="entry name" value="Excalibur"/>
    <property type="match status" value="1"/>
</dbReference>
<evidence type="ECO:0000259" key="6">
    <source>
        <dbReference type="PROSITE" id="PS50830"/>
    </source>
</evidence>
<evidence type="ECO:0000313" key="7">
    <source>
        <dbReference type="EMBL" id="MFD2867589.1"/>
    </source>
</evidence>
<dbReference type="EMBL" id="JBHUOR010000019">
    <property type="protein sequence ID" value="MFD2867589.1"/>
    <property type="molecule type" value="Genomic_DNA"/>
</dbReference>
<keyword evidence="2" id="KW-0255">Endonuclease</keyword>
<feature type="compositionally biased region" description="Basic and acidic residues" evidence="4">
    <location>
        <begin position="330"/>
        <end position="343"/>
    </location>
</feature>
<evidence type="ECO:0000256" key="2">
    <source>
        <dbReference type="ARBA" id="ARBA00022759"/>
    </source>
</evidence>